<dbReference type="Proteomes" id="UP000274131">
    <property type="component" value="Unassembled WGS sequence"/>
</dbReference>
<proteinExistence type="predicted"/>
<reference evidence="3" key="1">
    <citation type="submission" date="2017-02" db="UniProtKB">
        <authorList>
            <consortium name="WormBaseParasite"/>
        </authorList>
    </citation>
    <scope>IDENTIFICATION</scope>
</reference>
<gene>
    <name evidence="1" type="ORF">EVEC_LOCUS7659</name>
</gene>
<evidence type="ECO:0000313" key="2">
    <source>
        <dbReference type="Proteomes" id="UP000274131"/>
    </source>
</evidence>
<dbReference type="AlphaFoldDB" id="A0A0N4VC89"/>
<dbReference type="WBParaSite" id="EVEC_0000817501-mRNA-1">
    <property type="protein sequence ID" value="EVEC_0000817501-mRNA-1"/>
    <property type="gene ID" value="EVEC_0000817501"/>
</dbReference>
<name>A0A0N4VC89_ENTVE</name>
<evidence type="ECO:0000313" key="3">
    <source>
        <dbReference type="WBParaSite" id="EVEC_0000817501-mRNA-1"/>
    </source>
</evidence>
<reference evidence="1 2" key="2">
    <citation type="submission" date="2018-10" db="EMBL/GenBank/DDBJ databases">
        <authorList>
            <consortium name="Pathogen Informatics"/>
        </authorList>
    </citation>
    <scope>NUCLEOTIDE SEQUENCE [LARGE SCALE GENOMIC DNA]</scope>
</reference>
<protein>
    <submittedName>
        <fullName evidence="3">PFK domain-containing protein</fullName>
    </submittedName>
</protein>
<keyword evidence="2" id="KW-1185">Reference proteome</keyword>
<accession>A0A0N4VC89</accession>
<evidence type="ECO:0000313" key="1">
    <source>
        <dbReference type="EMBL" id="VDD92908.1"/>
    </source>
</evidence>
<dbReference type="EMBL" id="UXUI01009031">
    <property type="protein sequence ID" value="VDD92908.1"/>
    <property type="molecule type" value="Genomic_DNA"/>
</dbReference>
<sequence>MAVDELGQVKGSGVGGIRVKYSGISCCGKLTNRLQNILKDFLWEALEKYGEGIEASFSCLTVVTMMAEITNTDKSLDRGMLEI</sequence>
<organism evidence="3">
    <name type="scientific">Enterobius vermicularis</name>
    <name type="common">Human pinworm</name>
    <dbReference type="NCBI Taxonomy" id="51028"/>
    <lineage>
        <taxon>Eukaryota</taxon>
        <taxon>Metazoa</taxon>
        <taxon>Ecdysozoa</taxon>
        <taxon>Nematoda</taxon>
        <taxon>Chromadorea</taxon>
        <taxon>Rhabditida</taxon>
        <taxon>Spirurina</taxon>
        <taxon>Oxyuridomorpha</taxon>
        <taxon>Oxyuroidea</taxon>
        <taxon>Oxyuridae</taxon>
        <taxon>Enterobius</taxon>
    </lineage>
</organism>